<dbReference type="AlphaFoldDB" id="A0A382GG01"/>
<dbReference type="EMBL" id="UINC01055134">
    <property type="protein sequence ID" value="SVB73665.1"/>
    <property type="molecule type" value="Genomic_DNA"/>
</dbReference>
<reference evidence="3" key="1">
    <citation type="submission" date="2018-05" db="EMBL/GenBank/DDBJ databases">
        <authorList>
            <person name="Lanie J.A."/>
            <person name="Ng W.-L."/>
            <person name="Kazmierczak K.M."/>
            <person name="Andrzejewski T.M."/>
            <person name="Davidsen T.M."/>
            <person name="Wayne K.J."/>
            <person name="Tettelin H."/>
            <person name="Glass J.I."/>
            <person name="Rusch D."/>
            <person name="Podicherti R."/>
            <person name="Tsui H.-C.T."/>
            <person name="Winkler M.E."/>
        </authorList>
    </citation>
    <scope>NUCLEOTIDE SEQUENCE</scope>
</reference>
<feature type="region of interest" description="Disordered" evidence="2">
    <location>
        <begin position="97"/>
        <end position="122"/>
    </location>
</feature>
<gene>
    <name evidence="3" type="ORF">METZ01_LOCUS226519</name>
</gene>
<proteinExistence type="predicted"/>
<feature type="coiled-coil region" evidence="1">
    <location>
        <begin position="19"/>
        <end position="46"/>
    </location>
</feature>
<feature type="compositionally biased region" description="Basic and acidic residues" evidence="2">
    <location>
        <begin position="112"/>
        <end position="122"/>
    </location>
</feature>
<evidence type="ECO:0000256" key="1">
    <source>
        <dbReference type="SAM" id="Coils"/>
    </source>
</evidence>
<keyword evidence="1" id="KW-0175">Coiled coil</keyword>
<organism evidence="3">
    <name type="scientific">marine metagenome</name>
    <dbReference type="NCBI Taxonomy" id="408172"/>
    <lineage>
        <taxon>unclassified sequences</taxon>
        <taxon>metagenomes</taxon>
        <taxon>ecological metagenomes</taxon>
    </lineage>
</organism>
<name>A0A382GG01_9ZZZZ</name>
<accession>A0A382GG01</accession>
<evidence type="ECO:0000256" key="2">
    <source>
        <dbReference type="SAM" id="MobiDB-lite"/>
    </source>
</evidence>
<sequence length="122" mass="13898">MEEIDEKLSDPDKLTVDQIKQLRAAKKELIEKRRALAELEEEDEEDVEVVQAQKQKLIMDFGLGKQQPERVNIDVLREMVGEMPEVMSGAARKWLTQASEEEEAELRNGGSKPDKSDEATTE</sequence>
<protein>
    <submittedName>
        <fullName evidence="3">Uncharacterized protein</fullName>
    </submittedName>
</protein>
<evidence type="ECO:0000313" key="3">
    <source>
        <dbReference type="EMBL" id="SVB73665.1"/>
    </source>
</evidence>